<dbReference type="EnsemblPlants" id="KQK23026">
    <property type="protein sequence ID" value="KQK23026"/>
    <property type="gene ID" value="BRADI_1g70805v3"/>
</dbReference>
<name>A0A0Q3SDJ0_BRADI</name>
<reference evidence="2" key="2">
    <citation type="submission" date="2017-06" db="EMBL/GenBank/DDBJ databases">
        <title>WGS assembly of Brachypodium distachyon.</title>
        <authorList>
            <consortium name="The International Brachypodium Initiative"/>
            <person name="Lucas S."/>
            <person name="Harmon-Smith M."/>
            <person name="Lail K."/>
            <person name="Tice H."/>
            <person name="Grimwood J."/>
            <person name="Bruce D."/>
            <person name="Barry K."/>
            <person name="Shu S."/>
            <person name="Lindquist E."/>
            <person name="Wang M."/>
            <person name="Pitluck S."/>
            <person name="Vogel J.P."/>
            <person name="Garvin D.F."/>
            <person name="Mockler T.C."/>
            <person name="Schmutz J."/>
            <person name="Rokhsar D."/>
            <person name="Bevan M.W."/>
        </authorList>
    </citation>
    <scope>NUCLEOTIDE SEQUENCE</scope>
    <source>
        <strain evidence="2">Bd21</strain>
    </source>
</reference>
<accession>A0A0Q3SDJ0</accession>
<reference evidence="2 3" key="1">
    <citation type="journal article" date="2010" name="Nature">
        <title>Genome sequencing and analysis of the model grass Brachypodium distachyon.</title>
        <authorList>
            <consortium name="International Brachypodium Initiative"/>
        </authorList>
    </citation>
    <scope>NUCLEOTIDE SEQUENCE [LARGE SCALE GENOMIC DNA]</scope>
    <source>
        <strain evidence="2 3">Bd21</strain>
    </source>
</reference>
<dbReference type="Gramene" id="PNT77944">
    <property type="protein sequence ID" value="PNT77944"/>
    <property type="gene ID" value="BRADI_1g70805v3"/>
</dbReference>
<evidence type="ECO:0000313" key="3">
    <source>
        <dbReference type="EnsemblPlants" id="KQK23026"/>
    </source>
</evidence>
<feature type="compositionally biased region" description="Basic and acidic residues" evidence="1">
    <location>
        <begin position="26"/>
        <end position="35"/>
    </location>
</feature>
<dbReference type="OrthoDB" id="1924320at2759"/>
<sequence>MHGPAKPTHKTEPARRATGSRRSRRDSRWKTEPRNKAQSLFQRRWLLWTMSGPPASPRPPNTIMEFMECTERQRHEHCTFSWISGEKKINPPPMIRMNDHLAFSPNMRSMLL</sequence>
<evidence type="ECO:0000313" key="2">
    <source>
        <dbReference type="EMBL" id="KQK23026.1"/>
    </source>
</evidence>
<dbReference type="EMBL" id="CM000880">
    <property type="protein sequence ID" value="KQK23026.1"/>
    <property type="molecule type" value="Genomic_DNA"/>
</dbReference>
<gene>
    <name evidence="2" type="ORF">BRADI_1g70805v3</name>
</gene>
<protein>
    <submittedName>
        <fullName evidence="2 3">Uncharacterized protein</fullName>
    </submittedName>
</protein>
<dbReference type="Proteomes" id="UP000008810">
    <property type="component" value="Chromosome 1"/>
</dbReference>
<dbReference type="EnsemblPlants" id="PNT77944">
    <property type="protein sequence ID" value="PNT77944"/>
    <property type="gene ID" value="BRADI_1g70805v3"/>
</dbReference>
<reference evidence="3" key="3">
    <citation type="submission" date="2018-08" db="UniProtKB">
        <authorList>
            <consortium name="EnsemblPlants"/>
        </authorList>
    </citation>
    <scope>IDENTIFICATION</scope>
    <source>
        <strain evidence="3">cv. Bd21</strain>
    </source>
</reference>
<dbReference type="InParanoid" id="A0A0Q3SDJ0"/>
<dbReference type="EMBL" id="CM000880">
    <property type="protein sequence ID" value="PNT77944.1"/>
    <property type="molecule type" value="Genomic_DNA"/>
</dbReference>
<keyword evidence="4" id="KW-1185">Reference proteome</keyword>
<evidence type="ECO:0000313" key="4">
    <source>
        <dbReference type="Proteomes" id="UP000008810"/>
    </source>
</evidence>
<organism evidence="2">
    <name type="scientific">Brachypodium distachyon</name>
    <name type="common">Purple false brome</name>
    <name type="synonym">Trachynia distachya</name>
    <dbReference type="NCBI Taxonomy" id="15368"/>
    <lineage>
        <taxon>Eukaryota</taxon>
        <taxon>Viridiplantae</taxon>
        <taxon>Streptophyta</taxon>
        <taxon>Embryophyta</taxon>
        <taxon>Tracheophyta</taxon>
        <taxon>Spermatophyta</taxon>
        <taxon>Magnoliopsida</taxon>
        <taxon>Liliopsida</taxon>
        <taxon>Poales</taxon>
        <taxon>Poaceae</taxon>
        <taxon>BOP clade</taxon>
        <taxon>Pooideae</taxon>
        <taxon>Stipodae</taxon>
        <taxon>Brachypodieae</taxon>
        <taxon>Brachypodium</taxon>
    </lineage>
</organism>
<proteinExistence type="predicted"/>
<dbReference type="Gramene" id="KQK23026">
    <property type="protein sequence ID" value="KQK23026"/>
    <property type="gene ID" value="BRADI_1g70805v3"/>
</dbReference>
<dbReference type="AlphaFoldDB" id="A0A0Q3SDJ0"/>
<feature type="region of interest" description="Disordered" evidence="1">
    <location>
        <begin position="1"/>
        <end position="36"/>
    </location>
</feature>
<evidence type="ECO:0000256" key="1">
    <source>
        <dbReference type="SAM" id="MobiDB-lite"/>
    </source>
</evidence>